<organism evidence="7 8">
    <name type="scientific">Coccomyxa viridis</name>
    <dbReference type="NCBI Taxonomy" id="1274662"/>
    <lineage>
        <taxon>Eukaryota</taxon>
        <taxon>Viridiplantae</taxon>
        <taxon>Chlorophyta</taxon>
        <taxon>core chlorophytes</taxon>
        <taxon>Trebouxiophyceae</taxon>
        <taxon>Trebouxiophyceae incertae sedis</taxon>
        <taxon>Coccomyxaceae</taxon>
        <taxon>Coccomyxa</taxon>
    </lineage>
</organism>
<keyword evidence="2 4" id="KW-0378">Hydrolase</keyword>
<evidence type="ECO:0000313" key="7">
    <source>
        <dbReference type="EMBL" id="CAL5222412.1"/>
    </source>
</evidence>
<keyword evidence="5" id="KW-0472">Membrane</keyword>
<dbReference type="InterPro" id="IPR051801">
    <property type="entry name" value="GH28_Enzymes"/>
</dbReference>
<evidence type="ECO:0000256" key="1">
    <source>
        <dbReference type="ARBA" id="ARBA00008834"/>
    </source>
</evidence>
<keyword evidence="8" id="KW-1185">Reference proteome</keyword>
<gene>
    <name evidence="7" type="primary">g4771</name>
    <name evidence="7" type="ORF">VP750_LOCUS4071</name>
</gene>
<dbReference type="InterPro" id="IPR012334">
    <property type="entry name" value="Pectin_lyas_fold"/>
</dbReference>
<keyword evidence="6" id="KW-0732">Signal</keyword>
<dbReference type="PANTHER" id="PTHR31339:SF9">
    <property type="entry name" value="PLASMIN AND FIBRONECTIN-BINDING PROTEIN A"/>
    <property type="match status" value="1"/>
</dbReference>
<dbReference type="Gene3D" id="2.160.20.10">
    <property type="entry name" value="Single-stranded right-handed beta-helix, Pectin lyase-like"/>
    <property type="match status" value="1"/>
</dbReference>
<dbReference type="InterPro" id="IPR011050">
    <property type="entry name" value="Pectin_lyase_fold/virulence"/>
</dbReference>
<dbReference type="EMBL" id="CAXHTA020000007">
    <property type="protein sequence ID" value="CAL5222412.1"/>
    <property type="molecule type" value="Genomic_DNA"/>
</dbReference>
<keyword evidence="3 4" id="KW-0326">Glycosidase</keyword>
<dbReference type="PANTHER" id="PTHR31339">
    <property type="entry name" value="PECTIN LYASE-RELATED"/>
    <property type="match status" value="1"/>
</dbReference>
<feature type="transmembrane region" description="Helical" evidence="5">
    <location>
        <begin position="533"/>
        <end position="555"/>
    </location>
</feature>
<comment type="caution">
    <text evidence="7">The sequence shown here is derived from an EMBL/GenBank/DDBJ whole genome shotgun (WGS) entry which is preliminary data.</text>
</comment>
<evidence type="ECO:0000256" key="2">
    <source>
        <dbReference type="ARBA" id="ARBA00022801"/>
    </source>
</evidence>
<dbReference type="InterPro" id="IPR000743">
    <property type="entry name" value="Glyco_hydro_28"/>
</dbReference>
<reference evidence="7 8" key="1">
    <citation type="submission" date="2024-06" db="EMBL/GenBank/DDBJ databases">
        <authorList>
            <person name="Kraege A."/>
            <person name="Thomma B."/>
        </authorList>
    </citation>
    <scope>NUCLEOTIDE SEQUENCE [LARGE SCALE GENOMIC DNA]</scope>
</reference>
<dbReference type="Pfam" id="PF00295">
    <property type="entry name" value="Glyco_hydro_28"/>
    <property type="match status" value="1"/>
</dbReference>
<dbReference type="Proteomes" id="UP001497392">
    <property type="component" value="Unassembled WGS sequence"/>
</dbReference>
<evidence type="ECO:0000313" key="8">
    <source>
        <dbReference type="Proteomes" id="UP001497392"/>
    </source>
</evidence>
<proteinExistence type="inferred from homology"/>
<protein>
    <submittedName>
        <fullName evidence="7">G4771 protein</fullName>
    </submittedName>
</protein>
<accession>A0ABP1FWB1</accession>
<feature type="chain" id="PRO_5046138400" evidence="6">
    <location>
        <begin position="21"/>
        <end position="577"/>
    </location>
</feature>
<evidence type="ECO:0000256" key="3">
    <source>
        <dbReference type="ARBA" id="ARBA00023295"/>
    </source>
</evidence>
<keyword evidence="5" id="KW-1133">Transmembrane helix</keyword>
<evidence type="ECO:0000256" key="5">
    <source>
        <dbReference type="SAM" id="Phobius"/>
    </source>
</evidence>
<name>A0ABP1FWB1_9CHLO</name>
<feature type="signal peptide" evidence="6">
    <location>
        <begin position="1"/>
        <end position="20"/>
    </location>
</feature>
<dbReference type="SUPFAM" id="SSF51126">
    <property type="entry name" value="Pectin lyase-like"/>
    <property type="match status" value="1"/>
</dbReference>
<sequence>MRRILVTMLVLMCALAPGLCQEEELAALEAAAAESSAAPVEILCPAKEHGAVGDGETYDTVAIQAVIDECALHPEGGVVTFEEDSRYLSAQIIVKNGVRLRIPKTTTLLAGLKREDYPKNYEDWYFIVLSKCNACGIEGEGRVDGQGSLWASGGTAEQKIVKNWDDASCIMQKECRPHLIGIKESTLATLDGVELYDAVHWAVHIVHSETVAVNNCNIWGDQLIPNSGGIVIDGSRRVYLGGNIISTADNAITVKTTSASHGVEYLLVDGGILQSRSSAIQIGHESRAAFSSLVFQNISIEQSHRGIAVSLRDQGSMEGLQFTNITIESLFYERIWLGGAEPIHVTAMPRAVNVEIGTITDVRFQRVTCTSEAGMVVAGSMDSTIEGLVLEDVAIELVQQTDFAGGFLDYRPGMRGIVDDVQTSAIFIEFANHVNLSNVEVVWGKPPRPEWGQALEITPRTVHATSVTNLFVHDESAHPHGKEDHVGSTRSSMMAWVRKIEGNLRSSHKAFLGLEANAAAGVSGRRAASSASVIVIVLLGVVFMVFVVSGVVGHFDMRSKRHARAPDEPHFDKIAQA</sequence>
<keyword evidence="5" id="KW-0812">Transmembrane</keyword>
<evidence type="ECO:0000256" key="6">
    <source>
        <dbReference type="SAM" id="SignalP"/>
    </source>
</evidence>
<comment type="similarity">
    <text evidence="1 4">Belongs to the glycosyl hydrolase 28 family.</text>
</comment>
<evidence type="ECO:0000256" key="4">
    <source>
        <dbReference type="RuleBase" id="RU361169"/>
    </source>
</evidence>